<sequence>MKIQNKQEALKVLGNLPEKVLIRMAELSQNEKAKSYFTCPIKYGAVKGFLK</sequence>
<comment type="caution">
    <text evidence="1">The sequence shown here is derived from an EMBL/GenBank/DDBJ whole genome shotgun (WGS) entry which is preliminary data.</text>
</comment>
<organism evidence="1 2">
    <name type="scientific">Tenacibaculum skagerrakense</name>
    <dbReference type="NCBI Taxonomy" id="186571"/>
    <lineage>
        <taxon>Bacteria</taxon>
        <taxon>Pseudomonadati</taxon>
        <taxon>Bacteroidota</taxon>
        <taxon>Flavobacteriia</taxon>
        <taxon>Flavobacteriales</taxon>
        <taxon>Flavobacteriaceae</taxon>
        <taxon>Tenacibaculum</taxon>
    </lineage>
</organism>
<evidence type="ECO:0000313" key="1">
    <source>
        <dbReference type="EMBL" id="TCP22390.1"/>
    </source>
</evidence>
<name>A0A4R2NLG8_9FLAO</name>
<evidence type="ECO:0000313" key="2">
    <source>
        <dbReference type="Proteomes" id="UP000294564"/>
    </source>
</evidence>
<dbReference type="Proteomes" id="UP000294564">
    <property type="component" value="Unassembled WGS sequence"/>
</dbReference>
<dbReference type="AlphaFoldDB" id="A0A4R2NLG8"/>
<dbReference type="EMBL" id="SLXM01000012">
    <property type="protein sequence ID" value="TCP22390.1"/>
    <property type="molecule type" value="Genomic_DNA"/>
</dbReference>
<accession>A0A4R2NLG8</accession>
<protein>
    <submittedName>
        <fullName evidence="1">Uncharacterized protein</fullName>
    </submittedName>
</protein>
<keyword evidence="2" id="KW-1185">Reference proteome</keyword>
<dbReference type="RefSeq" id="WP_165915751.1">
    <property type="nucleotide sequence ID" value="NZ_SLXM01000012.1"/>
</dbReference>
<proteinExistence type="predicted"/>
<gene>
    <name evidence="1" type="ORF">EV195_11239</name>
</gene>
<reference evidence="1 2" key="1">
    <citation type="submission" date="2019-03" db="EMBL/GenBank/DDBJ databases">
        <title>Genomic Encyclopedia of Type Strains, Phase IV (KMG-IV): sequencing the most valuable type-strain genomes for metagenomic binning, comparative biology and taxonomic classification.</title>
        <authorList>
            <person name="Goeker M."/>
        </authorList>
    </citation>
    <scope>NUCLEOTIDE SEQUENCE [LARGE SCALE GENOMIC DNA]</scope>
    <source>
        <strain evidence="1 2">DSM 14836</strain>
    </source>
</reference>